<sequence>MLDGINGAANRVNGGDLLDGGVNVDDDVDLGNRCCCEKDVVRFVYSFLDGKKVAFFNWDCGSPAPPYLLHSLQIDHTFPGWYNPKSSTLIVIKFLVAWFPPQTEPFFRLVFTGCIYGNADRSTVV</sequence>
<reference evidence="1 2" key="1">
    <citation type="journal article" date="2024" name="G3 (Bethesda)">
        <title>Genome assembly of Hibiscus sabdariffa L. provides insights into metabolisms of medicinal natural products.</title>
        <authorList>
            <person name="Kim T."/>
        </authorList>
    </citation>
    <scope>NUCLEOTIDE SEQUENCE [LARGE SCALE GENOMIC DNA]</scope>
    <source>
        <strain evidence="1">TK-2024</strain>
        <tissue evidence="1">Old leaves</tissue>
    </source>
</reference>
<dbReference type="Proteomes" id="UP001472677">
    <property type="component" value="Unassembled WGS sequence"/>
</dbReference>
<proteinExistence type="predicted"/>
<name>A0ABR2DVL5_9ROSI</name>
<organism evidence="1 2">
    <name type="scientific">Hibiscus sabdariffa</name>
    <name type="common">roselle</name>
    <dbReference type="NCBI Taxonomy" id="183260"/>
    <lineage>
        <taxon>Eukaryota</taxon>
        <taxon>Viridiplantae</taxon>
        <taxon>Streptophyta</taxon>
        <taxon>Embryophyta</taxon>
        <taxon>Tracheophyta</taxon>
        <taxon>Spermatophyta</taxon>
        <taxon>Magnoliopsida</taxon>
        <taxon>eudicotyledons</taxon>
        <taxon>Gunneridae</taxon>
        <taxon>Pentapetalae</taxon>
        <taxon>rosids</taxon>
        <taxon>malvids</taxon>
        <taxon>Malvales</taxon>
        <taxon>Malvaceae</taxon>
        <taxon>Malvoideae</taxon>
        <taxon>Hibiscus</taxon>
    </lineage>
</organism>
<dbReference type="EMBL" id="JBBPBM010000023">
    <property type="protein sequence ID" value="KAK8546378.1"/>
    <property type="molecule type" value="Genomic_DNA"/>
</dbReference>
<keyword evidence="2" id="KW-1185">Reference proteome</keyword>
<accession>A0ABR2DVL5</accession>
<gene>
    <name evidence="1" type="ORF">V6N12_027165</name>
</gene>
<evidence type="ECO:0000313" key="1">
    <source>
        <dbReference type="EMBL" id="KAK8546378.1"/>
    </source>
</evidence>
<comment type="caution">
    <text evidence="1">The sequence shown here is derived from an EMBL/GenBank/DDBJ whole genome shotgun (WGS) entry which is preliminary data.</text>
</comment>
<protein>
    <submittedName>
        <fullName evidence="1">Uncharacterized protein</fullName>
    </submittedName>
</protein>
<evidence type="ECO:0000313" key="2">
    <source>
        <dbReference type="Proteomes" id="UP001472677"/>
    </source>
</evidence>